<feature type="compositionally biased region" description="Low complexity" evidence="6">
    <location>
        <begin position="1680"/>
        <end position="1703"/>
    </location>
</feature>
<dbReference type="OrthoDB" id="2011702at2759"/>
<feature type="region of interest" description="Disordered" evidence="6">
    <location>
        <begin position="1556"/>
        <end position="1738"/>
    </location>
</feature>
<evidence type="ECO:0000259" key="7">
    <source>
        <dbReference type="Pfam" id="PF15912"/>
    </source>
</evidence>
<dbReference type="PANTHER" id="PTHR23185">
    <property type="entry name" value="PROTEIN VIRILIZER HOMOLOG"/>
    <property type="match status" value="1"/>
</dbReference>
<organism evidence="8">
    <name type="scientific">Lepeophtheirus salmonis</name>
    <name type="common">Salmon louse</name>
    <name type="synonym">Caligus salmonis</name>
    <dbReference type="NCBI Taxonomy" id="72036"/>
    <lineage>
        <taxon>Eukaryota</taxon>
        <taxon>Metazoa</taxon>
        <taxon>Ecdysozoa</taxon>
        <taxon>Arthropoda</taxon>
        <taxon>Crustacea</taxon>
        <taxon>Multicrustacea</taxon>
        <taxon>Hexanauplia</taxon>
        <taxon>Copepoda</taxon>
        <taxon>Siphonostomatoida</taxon>
        <taxon>Caligidae</taxon>
        <taxon>Lepeophtheirus</taxon>
    </lineage>
</organism>
<dbReference type="GO" id="GO:0036396">
    <property type="term" value="C:RNA N6-methyladenosine methyltransferase complex"/>
    <property type="evidence" value="ECO:0007669"/>
    <property type="project" value="TreeGrafter"/>
</dbReference>
<evidence type="ECO:0000256" key="1">
    <source>
        <dbReference type="ARBA" id="ARBA00004123"/>
    </source>
</evidence>
<feature type="compositionally biased region" description="Gly residues" evidence="6">
    <location>
        <begin position="1571"/>
        <end position="1591"/>
    </location>
</feature>
<evidence type="ECO:0000256" key="2">
    <source>
        <dbReference type="ARBA" id="ARBA00008371"/>
    </source>
</evidence>
<dbReference type="InterPro" id="IPR026736">
    <property type="entry name" value="Virilizer"/>
</dbReference>
<feature type="compositionally biased region" description="Acidic residues" evidence="6">
    <location>
        <begin position="203"/>
        <end position="220"/>
    </location>
</feature>
<feature type="compositionally biased region" description="Basic residues" evidence="6">
    <location>
        <begin position="1432"/>
        <end position="1443"/>
    </location>
</feature>
<dbReference type="EMBL" id="HACA01019999">
    <property type="protein sequence ID" value="CDW37360.1"/>
    <property type="molecule type" value="Transcribed_RNA"/>
</dbReference>
<feature type="domain" description="Virilizer N-terminal" evidence="7">
    <location>
        <begin position="5"/>
        <end position="159"/>
    </location>
</feature>
<evidence type="ECO:0000313" key="8">
    <source>
        <dbReference type="EMBL" id="CDW37360.1"/>
    </source>
</evidence>
<dbReference type="GO" id="GO:0005634">
    <property type="term" value="C:nucleus"/>
    <property type="evidence" value="ECO:0007669"/>
    <property type="project" value="UniProtKB-SubCell"/>
</dbReference>
<keyword evidence="4" id="KW-0508">mRNA splicing</keyword>
<dbReference type="GO" id="GO:0003723">
    <property type="term" value="F:RNA binding"/>
    <property type="evidence" value="ECO:0007669"/>
    <property type="project" value="TreeGrafter"/>
</dbReference>
<evidence type="ECO:0000256" key="4">
    <source>
        <dbReference type="ARBA" id="ARBA00023187"/>
    </source>
</evidence>
<dbReference type="PANTHER" id="PTHR23185:SF0">
    <property type="entry name" value="PROTEIN VIRILIZER HOMOLOG"/>
    <property type="match status" value="1"/>
</dbReference>
<dbReference type="InterPro" id="IPR031801">
    <property type="entry name" value="VIR_N"/>
</dbReference>
<dbReference type="Pfam" id="PF15912">
    <property type="entry name" value="VIR_N"/>
    <property type="match status" value="1"/>
</dbReference>
<keyword evidence="5" id="KW-0539">Nucleus</keyword>
<dbReference type="GO" id="GO:0006397">
    <property type="term" value="P:mRNA processing"/>
    <property type="evidence" value="ECO:0007669"/>
    <property type="project" value="UniProtKB-KW"/>
</dbReference>
<feature type="compositionally biased region" description="Low complexity" evidence="6">
    <location>
        <begin position="1444"/>
        <end position="1483"/>
    </location>
</feature>
<feature type="compositionally biased region" description="Basic and acidic residues" evidence="6">
    <location>
        <begin position="1668"/>
        <end position="1679"/>
    </location>
</feature>
<evidence type="ECO:0000256" key="6">
    <source>
        <dbReference type="SAM" id="MobiDB-lite"/>
    </source>
</evidence>
<feature type="compositionally biased region" description="Low complexity" evidence="6">
    <location>
        <begin position="1601"/>
        <end position="1614"/>
    </location>
</feature>
<reference evidence="8" key="1">
    <citation type="submission" date="2014-05" db="EMBL/GenBank/DDBJ databases">
        <authorList>
            <person name="Chronopoulou M."/>
        </authorList>
    </citation>
    <scope>NUCLEOTIDE SEQUENCE</scope>
    <source>
        <tissue evidence="8">Whole organism</tissue>
    </source>
</reference>
<feature type="region of interest" description="Disordered" evidence="6">
    <location>
        <begin position="1431"/>
        <end position="1483"/>
    </location>
</feature>
<feature type="region of interest" description="Disordered" evidence="6">
    <location>
        <begin position="134"/>
        <end position="226"/>
    </location>
</feature>
<comment type="similarity">
    <text evidence="2">Belongs to the vir family.</text>
</comment>
<keyword evidence="3" id="KW-0507">mRNA processing</keyword>
<name>A0A0K2UH13_LEPSM</name>
<feature type="compositionally biased region" description="Polar residues" evidence="6">
    <location>
        <begin position="134"/>
        <end position="150"/>
    </location>
</feature>
<accession>A0A0K2UH13</accession>
<dbReference type="GO" id="GO:0008380">
    <property type="term" value="P:RNA splicing"/>
    <property type="evidence" value="ECO:0007669"/>
    <property type="project" value="UniProtKB-KW"/>
</dbReference>
<comment type="subcellular location">
    <subcellularLocation>
        <location evidence="1">Nucleus</location>
    </subcellularLocation>
</comment>
<feature type="compositionally biased region" description="Pro residues" evidence="6">
    <location>
        <begin position="151"/>
        <end position="170"/>
    </location>
</feature>
<evidence type="ECO:0000256" key="3">
    <source>
        <dbReference type="ARBA" id="ARBA00022664"/>
    </source>
</evidence>
<protein>
    <recommendedName>
        <fullName evidence="7">Virilizer N-terminal domain-containing protein</fullName>
    </recommendedName>
</protein>
<sequence length="1738" mass="195121">MIPCSELLFFDTFSHESPPEEELNLDLVQFPSPVVVDEVRVIPLGARVQANFPGGVRLGATNPTKFDLEFFVNDLTKPGSSTFESLGVLPYRNDGKIHLGTEKKIPTDGLVLRGLYTAITLAVYGTFSKSTPEQLALQGSTSENPVNGNANPPPPPPQQLHPSPPPPPLAQTPTTASPGRLASPPKPSISPRPSSRRQSTESMLDDMSDISDGDIPDAEEYCYPGGGGPRRFVKEVEELSDEDVLEWSDEEFVRLGECLEDEDDPIKTLDPLANLENSIAGSLKYFRLLKDPFSVHEEETLSDADWEKLSSNEEAASSGEWVEHIEAVTRNLLHVLRAEDDYRDRLLHYADVGLDMDKALAQSMPTFKVRHIKSGLKLILALVRYGGDFVEDLLVGDIYNKLLQVFEDKYMAISLRLLILRIIDSLMNYANGMDAFLNTTYEKIMRLCLSKQSTRSKFALSALARKAHLNEIMEQLSERVTEYVEGEEEEMTAILDEIIDTYKDAKLRISQSDRFLPVKSHFELSDGVFYDAKPGYFSLLRNNGILHSLLILLTNPKISPRVAVSVHRLLGVFSESQEGLIFMADEPDATIRIIEALLNTDCPLLAELIAYRVQVLSLLDELYDICKDKLSRRDCECSEVLIAIQDLYGLTFDDIRGKQAVVEVLGFDDNLEVLIRLAKHDTGKDMKKSAIRGYACELIILTIKAREDVGYLKRFSSSLIDLAKFDENSRLHELVPWLSPFEDLNRSSTRDEANNDEGNENADNNIDEDEIAITRLCDIVKRSVESFNSISPILITSIRLLALYPLETEDENSHELHKTKYYFVTVFSKDLYEHFLSILGKVFQLYDQPHLRVASLSSYRHGILIVSLLCPLLRTLRHLLQFVVNCRGVEFQDLRPIPILLRTYTLSLAFPNGSLCHFFGDRIRSDVLKTILTFTQPPFDPAKHNMADSLWKKTVKEIIDFTLSSPQSYYSGLRVLSDILPLPLPFESCVPIDSEDAKNAINLRKLWSGHLFPLELSICEIVAMISGCVSPLLLRLFKRVLIQISDLSYHSSTMVTKALIDSLKKNEEDLPTYYRSLSFLADVLDNGAIKSSFLSLTLEEDKSIYETFQKVLNSNRTVQYPIFKILTRLCDSNVSIAPGIINGLPSKAQINSVLSMCMEYLISFQLDSTQDDTLLEMILKSFQGLSCNEYGFYSLRTAFFRTPTAMKTIFHIIFERFNEHRVRLWLDTLKNMTSGSNHLTTQELAHLLQWKYQSTENADGPNDVKHPIQTLKGKILSEGKEFEEMAQELESYVDTLESSSCSSENDNAIKLSLSVLCDNDTSFPAPDTLSAQFESRVVWVLIDVDTRVMESEVGFEMVRNDERYYCEEICERDHIEVNLLEFAEKCLPKEFDLVRELEALDDEGETVAKKKKTHHHHHHQPVKKSMLEAKALHHHHHHHHHKNVSSNYKSGSGSSNSGHRQNNGSNNNNNNSGNNNGNRFNRSGQRIDAFRSRPPNTSRPPSLHVDDFLVLQSLGQQPTGPTGYNKQSVKAAKELFAQREAAQSKNSVVGYREATDKPVYSEQRNNNGILSGAGGGGSSSGGGGSGGGSGSGNSDSRRTNNRSTGSNNNRCRGSNADRSDRNRTGSGGTSSNSARGGNYRSGNNNDRVARDRSNTGRYSPRYSPLTSRDYREDGGERRFGSNNGNSSSSRRSGNSNSNWGNSDRNSRTKDRFSASNRSRNGSRNRDDSRQRHMRPIAR</sequence>
<evidence type="ECO:0000256" key="5">
    <source>
        <dbReference type="ARBA" id="ARBA00023242"/>
    </source>
</evidence>
<proteinExistence type="inferred from homology"/>